<gene>
    <name evidence="2" type="ORF">HDA32_000425</name>
</gene>
<accession>A0A852TNX4</accession>
<feature type="region of interest" description="Disordered" evidence="1">
    <location>
        <begin position="124"/>
        <end position="175"/>
    </location>
</feature>
<organism evidence="2 3">
    <name type="scientific">Spinactinospora alkalitolerans</name>
    <dbReference type="NCBI Taxonomy" id="687207"/>
    <lineage>
        <taxon>Bacteria</taxon>
        <taxon>Bacillati</taxon>
        <taxon>Actinomycetota</taxon>
        <taxon>Actinomycetes</taxon>
        <taxon>Streptosporangiales</taxon>
        <taxon>Nocardiopsidaceae</taxon>
        <taxon>Spinactinospora</taxon>
    </lineage>
</organism>
<feature type="region of interest" description="Disordered" evidence="1">
    <location>
        <begin position="198"/>
        <end position="259"/>
    </location>
</feature>
<feature type="compositionally biased region" description="Pro residues" evidence="1">
    <location>
        <begin position="228"/>
        <end position="243"/>
    </location>
</feature>
<dbReference type="EMBL" id="JACCCC010000001">
    <property type="protein sequence ID" value="NYE45305.1"/>
    <property type="molecule type" value="Genomic_DNA"/>
</dbReference>
<proteinExistence type="predicted"/>
<reference evidence="2 3" key="1">
    <citation type="submission" date="2020-07" db="EMBL/GenBank/DDBJ databases">
        <title>Sequencing the genomes of 1000 actinobacteria strains.</title>
        <authorList>
            <person name="Klenk H.-P."/>
        </authorList>
    </citation>
    <scope>NUCLEOTIDE SEQUENCE [LARGE SCALE GENOMIC DNA]</scope>
    <source>
        <strain evidence="2 3">CXB654</strain>
    </source>
</reference>
<dbReference type="AlphaFoldDB" id="A0A852TNX4"/>
<keyword evidence="3" id="KW-1185">Reference proteome</keyword>
<sequence length="259" mass="27203">MFGDGMVCGRGAGGRRGRDGLGLLVGWRGGLGSGFQAGGEGRSGVRGGVSGGRRVWGRFGGRFGRGVTGAAPGVWSGPIGGGGGAPPGLRAWSETRAWRAGPPGPARAQRDCCRERRQASPERCRCPIRPPKSGKTGIAPRALDRSGDFVPHPGSLLTRSGSRPCLPPRETDKSVHIHPTGCVYARITPHKALLSAALARPRPFRTAETSGKNRHPRQTQHPTHHPEPPPGPRRPPAPRPQTTPSPDQQTQPTPPSPPA</sequence>
<dbReference type="Proteomes" id="UP000589036">
    <property type="component" value="Unassembled WGS sequence"/>
</dbReference>
<evidence type="ECO:0000256" key="1">
    <source>
        <dbReference type="SAM" id="MobiDB-lite"/>
    </source>
</evidence>
<evidence type="ECO:0000313" key="2">
    <source>
        <dbReference type="EMBL" id="NYE45305.1"/>
    </source>
</evidence>
<name>A0A852TNX4_9ACTN</name>
<protein>
    <submittedName>
        <fullName evidence="2">Uncharacterized protein</fullName>
    </submittedName>
</protein>
<evidence type="ECO:0000313" key="3">
    <source>
        <dbReference type="Proteomes" id="UP000589036"/>
    </source>
</evidence>
<comment type="caution">
    <text evidence="2">The sequence shown here is derived from an EMBL/GenBank/DDBJ whole genome shotgun (WGS) entry which is preliminary data.</text>
</comment>